<dbReference type="Proteomes" id="UP000264036">
    <property type="component" value="Unassembled WGS sequence"/>
</dbReference>
<feature type="transmembrane region" description="Helical" evidence="1">
    <location>
        <begin position="20"/>
        <end position="39"/>
    </location>
</feature>
<evidence type="ECO:0000256" key="1">
    <source>
        <dbReference type="SAM" id="Phobius"/>
    </source>
</evidence>
<feature type="transmembrane region" description="Helical" evidence="1">
    <location>
        <begin position="51"/>
        <end position="74"/>
    </location>
</feature>
<gene>
    <name evidence="3" type="ORF">DD666_18050</name>
</gene>
<accession>A0A356LJZ5</accession>
<keyword evidence="1" id="KW-1133">Transmembrane helix</keyword>
<reference evidence="3 4" key="1">
    <citation type="journal article" date="2018" name="Nat. Biotechnol.">
        <title>A standardized bacterial taxonomy based on genome phylogeny substantially revises the tree of life.</title>
        <authorList>
            <person name="Parks D.H."/>
            <person name="Chuvochina M."/>
            <person name="Waite D.W."/>
            <person name="Rinke C."/>
            <person name="Skarshewski A."/>
            <person name="Chaumeil P.A."/>
            <person name="Hugenholtz P."/>
        </authorList>
    </citation>
    <scope>NUCLEOTIDE SEQUENCE [LARGE SCALE GENOMIC DNA]</scope>
    <source>
        <strain evidence="3">UBA10707</strain>
    </source>
</reference>
<dbReference type="Pfam" id="PF09990">
    <property type="entry name" value="DUF2231"/>
    <property type="match status" value="1"/>
</dbReference>
<keyword evidence="1" id="KW-0812">Transmembrane</keyword>
<keyword evidence="1" id="KW-0472">Membrane</keyword>
<sequence length="146" mass="16141">MTAPTQRLRSSLANSVYQLFNPIPFGFFVAALIFDVVYFQTAEMMWSKSAAWLITIGLFFAIIPRLINLIHVWIPRGRLVLGAEKLDFGLNLIGILAAILNAFVHSRDAYAVMPSGMILSVVTVACIALSLIIASTFYAPRRANHV</sequence>
<evidence type="ECO:0000313" key="3">
    <source>
        <dbReference type="EMBL" id="HBP31297.1"/>
    </source>
</evidence>
<feature type="domain" description="DUF2231" evidence="2">
    <location>
        <begin position="22"/>
        <end position="130"/>
    </location>
</feature>
<feature type="transmembrane region" description="Helical" evidence="1">
    <location>
        <begin position="86"/>
        <end position="104"/>
    </location>
</feature>
<proteinExistence type="predicted"/>
<comment type="caution">
    <text evidence="3">The sequence shown here is derived from an EMBL/GenBank/DDBJ whole genome shotgun (WGS) entry which is preliminary data.</text>
</comment>
<organism evidence="3 4">
    <name type="scientific">Advenella kashmirensis</name>
    <dbReference type="NCBI Taxonomy" id="310575"/>
    <lineage>
        <taxon>Bacteria</taxon>
        <taxon>Pseudomonadati</taxon>
        <taxon>Pseudomonadota</taxon>
        <taxon>Betaproteobacteria</taxon>
        <taxon>Burkholderiales</taxon>
        <taxon>Alcaligenaceae</taxon>
    </lineage>
</organism>
<protein>
    <recommendedName>
        <fullName evidence="2">DUF2231 domain-containing protein</fullName>
    </recommendedName>
</protein>
<dbReference type="InterPro" id="IPR016923">
    <property type="entry name" value="UCP029509"/>
</dbReference>
<dbReference type="AlphaFoldDB" id="A0A356LJZ5"/>
<feature type="transmembrane region" description="Helical" evidence="1">
    <location>
        <begin position="116"/>
        <end position="139"/>
    </location>
</feature>
<dbReference type="PIRSF" id="PIRSF029509">
    <property type="entry name" value="UCP029509"/>
    <property type="match status" value="1"/>
</dbReference>
<name>A0A356LJZ5_9BURK</name>
<dbReference type="InterPro" id="IPR019251">
    <property type="entry name" value="DUF2231_TM"/>
</dbReference>
<evidence type="ECO:0000259" key="2">
    <source>
        <dbReference type="Pfam" id="PF09990"/>
    </source>
</evidence>
<evidence type="ECO:0000313" key="4">
    <source>
        <dbReference type="Proteomes" id="UP000264036"/>
    </source>
</evidence>
<dbReference type="EMBL" id="DOEK01000038">
    <property type="protein sequence ID" value="HBP31297.1"/>
    <property type="molecule type" value="Genomic_DNA"/>
</dbReference>